<dbReference type="PANTHER" id="PTHR28055">
    <property type="entry name" value="ALTERED INHERITANCE OF MITOCHONDRIA PROTEIN 41, MITOCHONDRIAL"/>
    <property type="match status" value="1"/>
</dbReference>
<dbReference type="Gene3D" id="1.10.1510.10">
    <property type="entry name" value="Uncharacterised protein YqeY/AIM41 PF09424, N-terminal domain"/>
    <property type="match status" value="1"/>
</dbReference>
<dbReference type="Proteomes" id="UP000177797">
    <property type="component" value="Unassembled WGS sequence"/>
</dbReference>
<dbReference type="EMBL" id="MHSA01000020">
    <property type="protein sequence ID" value="OHA34004.1"/>
    <property type="molecule type" value="Genomic_DNA"/>
</dbReference>
<dbReference type="InterPro" id="IPR003789">
    <property type="entry name" value="Asn/Gln_tRNA_amidoTrase-B-like"/>
</dbReference>
<evidence type="ECO:0000313" key="1">
    <source>
        <dbReference type="EMBL" id="OHA34004.1"/>
    </source>
</evidence>
<dbReference type="InterPro" id="IPR019004">
    <property type="entry name" value="YqeY/Aim41"/>
</dbReference>
<dbReference type="InterPro" id="IPR023168">
    <property type="entry name" value="GatB_Yqey_C_2"/>
</dbReference>
<dbReference type="SUPFAM" id="SSF89095">
    <property type="entry name" value="GatB/YqeY motif"/>
    <property type="match status" value="1"/>
</dbReference>
<dbReference type="InterPro" id="IPR042184">
    <property type="entry name" value="YqeY/Aim41_N"/>
</dbReference>
<evidence type="ECO:0000313" key="2">
    <source>
        <dbReference type="Proteomes" id="UP000177797"/>
    </source>
</evidence>
<reference evidence="1 2" key="1">
    <citation type="journal article" date="2016" name="Nat. Commun.">
        <title>Thousands of microbial genomes shed light on interconnected biogeochemical processes in an aquifer system.</title>
        <authorList>
            <person name="Anantharaman K."/>
            <person name="Brown C.T."/>
            <person name="Hug L.A."/>
            <person name="Sharon I."/>
            <person name="Castelle C.J."/>
            <person name="Probst A.J."/>
            <person name="Thomas B.C."/>
            <person name="Singh A."/>
            <person name="Wilkins M.J."/>
            <person name="Karaoz U."/>
            <person name="Brodie E.L."/>
            <person name="Williams K.H."/>
            <person name="Hubbard S.S."/>
            <person name="Banfield J.F."/>
        </authorList>
    </citation>
    <scope>NUCLEOTIDE SEQUENCE [LARGE SCALE GENOMIC DNA]</scope>
</reference>
<dbReference type="Gene3D" id="1.10.10.410">
    <property type="match status" value="1"/>
</dbReference>
<dbReference type="PANTHER" id="PTHR28055:SF1">
    <property type="entry name" value="ALTERED INHERITANCE OF MITOCHONDRIA PROTEIN 41, MITOCHONDRIAL"/>
    <property type="match status" value="1"/>
</dbReference>
<organism evidence="1 2">
    <name type="scientific">Candidatus Taylorbacteria bacterium RIFCSPLOWO2_01_FULL_48_100</name>
    <dbReference type="NCBI Taxonomy" id="1802322"/>
    <lineage>
        <taxon>Bacteria</taxon>
        <taxon>Candidatus Tayloriibacteriota</taxon>
    </lineage>
</organism>
<comment type="caution">
    <text evidence="1">The sequence shown here is derived from an EMBL/GenBank/DDBJ whole genome shotgun (WGS) entry which is preliminary data.</text>
</comment>
<sequence>MSIHTNIKPKIAEAMKARDEVRLSVLRGLSSAFTNELVAKKKSTNEALTDDEALIVVRRQVNQRKDSIEQFEKGGRKDLVNAEKAECAILEAFLPAQMRNDEIRKIAKAKKTALNISDKSKIGILVGAVLKETKGRAEGAAVKAVVEKLFA</sequence>
<gene>
    <name evidence="1" type="ORF">A2938_02445</name>
</gene>
<dbReference type="Pfam" id="PF09424">
    <property type="entry name" value="YqeY"/>
    <property type="match status" value="1"/>
</dbReference>
<protein>
    <recommendedName>
        <fullName evidence="3">Glutamyl-tRNA amidotransferase</fullName>
    </recommendedName>
</protein>
<dbReference type="AlphaFoldDB" id="A0A1G2ND50"/>
<accession>A0A1G2ND50</accession>
<dbReference type="GO" id="GO:0016884">
    <property type="term" value="F:carbon-nitrogen ligase activity, with glutamine as amido-N-donor"/>
    <property type="evidence" value="ECO:0007669"/>
    <property type="project" value="InterPro"/>
</dbReference>
<proteinExistence type="predicted"/>
<evidence type="ECO:0008006" key="3">
    <source>
        <dbReference type="Google" id="ProtNLM"/>
    </source>
</evidence>
<name>A0A1G2ND50_9BACT</name>